<evidence type="ECO:0000313" key="3">
    <source>
        <dbReference type="Proteomes" id="UP000246740"/>
    </source>
</evidence>
<feature type="compositionally biased region" description="Low complexity" evidence="1">
    <location>
        <begin position="37"/>
        <end position="63"/>
    </location>
</feature>
<accession>A0A317Y1R1</accession>
<evidence type="ECO:0000256" key="1">
    <source>
        <dbReference type="SAM" id="MobiDB-lite"/>
    </source>
</evidence>
<feature type="compositionally biased region" description="Low complexity" evidence="1">
    <location>
        <begin position="72"/>
        <end position="100"/>
    </location>
</feature>
<name>A0A317Y1R1_9BASI</name>
<dbReference type="EMBL" id="KZ819188">
    <property type="protein sequence ID" value="PWZ03559.1"/>
    <property type="molecule type" value="Genomic_DNA"/>
</dbReference>
<reference evidence="2 3" key="1">
    <citation type="journal article" date="2018" name="Mol. Biol. Evol.">
        <title>Broad Genomic Sampling Reveals a Smut Pathogenic Ancestry of the Fungal Clade Ustilaginomycotina.</title>
        <authorList>
            <person name="Kijpornyongpan T."/>
            <person name="Mondo S.J."/>
            <person name="Barry K."/>
            <person name="Sandor L."/>
            <person name="Lee J."/>
            <person name="Lipzen A."/>
            <person name="Pangilinan J."/>
            <person name="LaButti K."/>
            <person name="Hainaut M."/>
            <person name="Henrissat B."/>
            <person name="Grigoriev I.V."/>
            <person name="Spatafora J.W."/>
            <person name="Aime M.C."/>
        </authorList>
    </citation>
    <scope>NUCLEOTIDE SEQUENCE [LARGE SCALE GENOMIC DNA]</scope>
    <source>
        <strain evidence="2 3">MCA 3645</strain>
    </source>
</reference>
<gene>
    <name evidence="2" type="ORF">BCV70DRAFT_214951</name>
</gene>
<dbReference type="OrthoDB" id="2555959at2759"/>
<organism evidence="2 3">
    <name type="scientific">Testicularia cyperi</name>
    <dbReference type="NCBI Taxonomy" id="1882483"/>
    <lineage>
        <taxon>Eukaryota</taxon>
        <taxon>Fungi</taxon>
        <taxon>Dikarya</taxon>
        <taxon>Basidiomycota</taxon>
        <taxon>Ustilaginomycotina</taxon>
        <taxon>Ustilaginomycetes</taxon>
        <taxon>Ustilaginales</taxon>
        <taxon>Anthracoideaceae</taxon>
        <taxon>Testicularia</taxon>
    </lineage>
</organism>
<keyword evidence="3" id="KW-1185">Reference proteome</keyword>
<protein>
    <submittedName>
        <fullName evidence="2">Uncharacterized protein</fullName>
    </submittedName>
</protein>
<feature type="region of interest" description="Disordered" evidence="1">
    <location>
        <begin position="152"/>
        <end position="175"/>
    </location>
</feature>
<dbReference type="AlphaFoldDB" id="A0A317Y1R1"/>
<dbReference type="InParanoid" id="A0A317Y1R1"/>
<sequence>MAFRTGMATLTGVREVLAASSSSSSLLSLRCAGARYASSRQQPPRSPTSAPMPASMPVSRQYAKPPPPPPSRSSIRAPQRQPHPTSSPSSAASGSTSSATTEREGRGGNAKSIVQSYKDLAPRTRIMLATAIASFAVLGILISDKLEELYPSRNRKPSAGQENASSAEAKYIDHEKTAATRPKLFSISVVDRTDSK</sequence>
<proteinExistence type="predicted"/>
<feature type="region of interest" description="Disordered" evidence="1">
    <location>
        <begin position="35"/>
        <end position="110"/>
    </location>
</feature>
<evidence type="ECO:0000313" key="2">
    <source>
        <dbReference type="EMBL" id="PWZ03559.1"/>
    </source>
</evidence>
<dbReference type="Proteomes" id="UP000246740">
    <property type="component" value="Unassembled WGS sequence"/>
</dbReference>